<gene>
    <name evidence="1" type="ORF">GCM10022377_28260</name>
</gene>
<evidence type="ECO:0000313" key="1">
    <source>
        <dbReference type="EMBL" id="GAA3712842.1"/>
    </source>
</evidence>
<sequence length="54" mass="5653">MHLPEPTYPCYLPVLGEFSRMTPHEGPINESSRSAAAAKIAAGDAGFAVPARLG</sequence>
<protein>
    <submittedName>
        <fullName evidence="1">Uncharacterized protein</fullName>
    </submittedName>
</protein>
<name>A0ABP7E152_9MICC</name>
<reference evidence="2" key="1">
    <citation type="journal article" date="2019" name="Int. J. Syst. Evol. Microbiol.">
        <title>The Global Catalogue of Microorganisms (GCM) 10K type strain sequencing project: providing services to taxonomists for standard genome sequencing and annotation.</title>
        <authorList>
            <consortium name="The Broad Institute Genomics Platform"/>
            <consortium name="The Broad Institute Genome Sequencing Center for Infectious Disease"/>
            <person name="Wu L."/>
            <person name="Ma J."/>
        </authorList>
    </citation>
    <scope>NUCLEOTIDE SEQUENCE [LARGE SCALE GENOMIC DNA]</scope>
    <source>
        <strain evidence="2">JCM 16961</strain>
    </source>
</reference>
<dbReference type="EMBL" id="BAABCJ010000007">
    <property type="protein sequence ID" value="GAA3712842.1"/>
    <property type="molecule type" value="Genomic_DNA"/>
</dbReference>
<keyword evidence="2" id="KW-1185">Reference proteome</keyword>
<organism evidence="1 2">
    <name type="scientific">Zhihengliuella alba</name>
    <dbReference type="NCBI Taxonomy" id="547018"/>
    <lineage>
        <taxon>Bacteria</taxon>
        <taxon>Bacillati</taxon>
        <taxon>Actinomycetota</taxon>
        <taxon>Actinomycetes</taxon>
        <taxon>Micrococcales</taxon>
        <taxon>Micrococcaceae</taxon>
        <taxon>Zhihengliuella</taxon>
    </lineage>
</organism>
<dbReference type="Proteomes" id="UP001501536">
    <property type="component" value="Unassembled WGS sequence"/>
</dbReference>
<proteinExistence type="predicted"/>
<accession>A0ABP7E152</accession>
<comment type="caution">
    <text evidence="1">The sequence shown here is derived from an EMBL/GenBank/DDBJ whole genome shotgun (WGS) entry which is preliminary data.</text>
</comment>
<evidence type="ECO:0000313" key="2">
    <source>
        <dbReference type="Proteomes" id="UP001501536"/>
    </source>
</evidence>